<dbReference type="GO" id="GO:0003723">
    <property type="term" value="F:RNA binding"/>
    <property type="evidence" value="ECO:0007669"/>
    <property type="project" value="InterPro"/>
</dbReference>
<accession>G3MRG6</accession>
<evidence type="ECO:0000256" key="1">
    <source>
        <dbReference type="ARBA" id="ARBA00008999"/>
    </source>
</evidence>
<dbReference type="GO" id="GO:0006396">
    <property type="term" value="P:RNA processing"/>
    <property type="evidence" value="ECO:0007669"/>
    <property type="project" value="InterPro"/>
</dbReference>
<dbReference type="EMBL" id="JO844467">
    <property type="protein sequence ID" value="AEO36084.1"/>
    <property type="molecule type" value="mRNA"/>
</dbReference>
<name>G3MRG6_AMBMU</name>
<evidence type="ECO:0000259" key="2">
    <source>
        <dbReference type="Pfam" id="PF01509"/>
    </source>
</evidence>
<reference evidence="3" key="1">
    <citation type="journal article" date="2011" name="PLoS ONE">
        <title>A deep insight into the sialotranscriptome of the gulf coast tick, Amblyomma maculatum.</title>
        <authorList>
            <person name="Karim S."/>
            <person name="Singh P."/>
            <person name="Ribeiro J.M."/>
        </authorList>
    </citation>
    <scope>NUCLEOTIDE SEQUENCE</scope>
    <source>
        <tissue evidence="3">Salivary gland</tissue>
    </source>
</reference>
<comment type="similarity">
    <text evidence="1">Belongs to the pseudouridine synthase TruB family.</text>
</comment>
<organism evidence="3">
    <name type="scientific">Amblyomma maculatum</name>
    <name type="common">Gulf Coast tick</name>
    <dbReference type="NCBI Taxonomy" id="34609"/>
    <lineage>
        <taxon>Eukaryota</taxon>
        <taxon>Metazoa</taxon>
        <taxon>Ecdysozoa</taxon>
        <taxon>Arthropoda</taxon>
        <taxon>Chelicerata</taxon>
        <taxon>Arachnida</taxon>
        <taxon>Acari</taxon>
        <taxon>Parasitiformes</taxon>
        <taxon>Ixodida</taxon>
        <taxon>Ixodoidea</taxon>
        <taxon>Ixodidae</taxon>
        <taxon>Amblyomminae</taxon>
        <taxon>Amblyomma</taxon>
    </lineage>
</organism>
<protein>
    <recommendedName>
        <fullName evidence="2">Pseudouridine synthase II N-terminal domain-containing protein</fullName>
    </recommendedName>
</protein>
<evidence type="ECO:0000313" key="3">
    <source>
        <dbReference type="EMBL" id="AEO36084.1"/>
    </source>
</evidence>
<dbReference type="GO" id="GO:0009982">
    <property type="term" value="F:pseudouridine synthase activity"/>
    <property type="evidence" value="ECO:0007669"/>
    <property type="project" value="InterPro"/>
</dbReference>
<dbReference type="GO" id="GO:0001522">
    <property type="term" value="P:pseudouridine synthesis"/>
    <property type="evidence" value="ECO:0007669"/>
    <property type="project" value="InterPro"/>
</dbReference>
<dbReference type="InterPro" id="IPR002501">
    <property type="entry name" value="PsdUridine_synth_N"/>
</dbReference>
<dbReference type="InterPro" id="IPR020103">
    <property type="entry name" value="PsdUridine_synth_cat_dom_sf"/>
</dbReference>
<proteinExistence type="evidence at transcript level"/>
<dbReference type="PANTHER" id="PTHR13195">
    <property type="entry name" value="PSEUDOURIDINE SYNTHASE-RELATED"/>
    <property type="match status" value="1"/>
</dbReference>
<dbReference type="SUPFAM" id="SSF55120">
    <property type="entry name" value="Pseudouridine synthase"/>
    <property type="match status" value="1"/>
</dbReference>
<dbReference type="Gene3D" id="3.30.2350.10">
    <property type="entry name" value="Pseudouridine synthase"/>
    <property type="match status" value="1"/>
</dbReference>
<dbReference type="AlphaFoldDB" id="G3MRG6"/>
<dbReference type="PANTHER" id="PTHR13195:SF0">
    <property type="entry name" value="PSEUDOURIDYLATE SYNTHASE TRUB2, MITOCHONDRIAL"/>
    <property type="match status" value="1"/>
</dbReference>
<sequence length="329" mass="36694">MASVSLQTVTNAPKAFDLLRGIFCVYKPANTSCAAVRRTIIGNLCRDFNELDVRPPADLVTIEGPVSSGKELTVKTSPNFADHPLVVGSRYQPEDIKMSCGINLGKYTSGVLLMRVNGGYHKLKTICNSNQLRTYELRGEFGIASDTHTPLSKIVEKATYRHITVAKLEHLLGSIQSAYQVQAFKYAGVPLNSQAAYEMAATGTVRPAEKSPTLVYNIRCVELNLPYFTLEVSCIHETESYLLQLVHEIGLRLHSCAICNGIRLIRYGLFNTDLALLRKHWTLEYILRNIHDCWPLVKQELLEPQSPYLVDVNDINQAGYGQSSFKADK</sequence>
<dbReference type="InterPro" id="IPR039048">
    <property type="entry name" value="Trub2"/>
</dbReference>
<dbReference type="Pfam" id="PF01509">
    <property type="entry name" value="TruB_N"/>
    <property type="match status" value="1"/>
</dbReference>
<feature type="domain" description="Pseudouridine synthase II N-terminal" evidence="2">
    <location>
        <begin position="106"/>
        <end position="238"/>
    </location>
</feature>